<comment type="subcellular location">
    <subcellularLocation>
        <location evidence="1">Bacterial flagellum</location>
    </subcellularLocation>
    <subcellularLocation>
        <location evidence="2">Secreted</location>
    </subcellularLocation>
</comment>
<keyword evidence="10" id="KW-0969">Cilium</keyword>
<proteinExistence type="inferred from homology"/>
<dbReference type="AlphaFoldDB" id="A0A2T5MDF7"/>
<evidence type="ECO:0000256" key="2">
    <source>
        <dbReference type="ARBA" id="ARBA00004613"/>
    </source>
</evidence>
<keyword evidence="4" id="KW-0964">Secreted</keyword>
<keyword evidence="5" id="KW-0975">Bacterial flagellum</keyword>
<dbReference type="PANTHER" id="PTHR42792:SF1">
    <property type="entry name" value="FLAGELLAR HOOK-ASSOCIATED PROTEIN 3"/>
    <property type="match status" value="1"/>
</dbReference>
<dbReference type="Pfam" id="PF00700">
    <property type="entry name" value="Flagellin_C"/>
    <property type="match status" value="1"/>
</dbReference>
<dbReference type="InterPro" id="IPR049119">
    <property type="entry name" value="FlgK_D2-like"/>
</dbReference>
<reference evidence="10 11" key="1">
    <citation type="submission" date="2018-04" db="EMBL/GenBank/DDBJ databases">
        <title>Novel species isolated from glacier.</title>
        <authorList>
            <person name="Liu Q."/>
            <person name="Xin Y.-H."/>
        </authorList>
    </citation>
    <scope>NUCLEOTIDE SEQUENCE [LARGE SCALE GENOMIC DNA]</scope>
    <source>
        <strain evidence="10 11">GT1R17</strain>
    </source>
</reference>
<gene>
    <name evidence="10" type="primary">flgL</name>
    <name evidence="10" type="ORF">CJD38_13920</name>
</gene>
<dbReference type="EMBL" id="QANS01000005">
    <property type="protein sequence ID" value="PTU30599.1"/>
    <property type="molecule type" value="Genomic_DNA"/>
</dbReference>
<dbReference type="PANTHER" id="PTHR42792">
    <property type="entry name" value="FLAGELLIN"/>
    <property type="match status" value="1"/>
</dbReference>
<evidence type="ECO:0000313" key="10">
    <source>
        <dbReference type="EMBL" id="PTU30599.1"/>
    </source>
</evidence>
<comment type="similarity">
    <text evidence="3">Belongs to the bacterial flagellin family.</text>
</comment>
<evidence type="ECO:0000259" key="7">
    <source>
        <dbReference type="Pfam" id="PF00669"/>
    </source>
</evidence>
<keyword evidence="10" id="KW-0282">Flagellum</keyword>
<keyword evidence="11" id="KW-1185">Reference proteome</keyword>
<dbReference type="NCBIfam" id="TIGR02550">
    <property type="entry name" value="flagell_flgL"/>
    <property type="match status" value="1"/>
</dbReference>
<dbReference type="InterPro" id="IPR013384">
    <property type="entry name" value="Flagell_FlgL"/>
</dbReference>
<feature type="coiled-coil region" evidence="6">
    <location>
        <begin position="2"/>
        <end position="29"/>
    </location>
</feature>
<protein>
    <submittedName>
        <fullName evidence="10">Flagellar hook-associated protein 3</fullName>
    </submittedName>
</protein>
<keyword evidence="6" id="KW-0175">Coiled coil</keyword>
<evidence type="ECO:0000259" key="9">
    <source>
        <dbReference type="Pfam" id="PF21158"/>
    </source>
</evidence>
<comment type="caution">
    <text evidence="10">The sequence shown here is derived from an EMBL/GenBank/DDBJ whole genome shotgun (WGS) entry which is preliminary data.</text>
</comment>
<dbReference type="Proteomes" id="UP000244248">
    <property type="component" value="Unassembled WGS sequence"/>
</dbReference>
<dbReference type="InterPro" id="IPR001492">
    <property type="entry name" value="Flagellin"/>
</dbReference>
<evidence type="ECO:0000313" key="11">
    <source>
        <dbReference type="Proteomes" id="UP000244248"/>
    </source>
</evidence>
<keyword evidence="10" id="KW-0966">Cell projection</keyword>
<dbReference type="GO" id="GO:0005198">
    <property type="term" value="F:structural molecule activity"/>
    <property type="evidence" value="ECO:0007669"/>
    <property type="project" value="InterPro"/>
</dbReference>
<name>A0A2T5MDF7_9GAMM</name>
<organism evidence="10 11">
    <name type="scientific">Stenotrophobium rhamnosiphilum</name>
    <dbReference type="NCBI Taxonomy" id="2029166"/>
    <lineage>
        <taxon>Bacteria</taxon>
        <taxon>Pseudomonadati</taxon>
        <taxon>Pseudomonadota</taxon>
        <taxon>Gammaproteobacteria</taxon>
        <taxon>Nevskiales</taxon>
        <taxon>Nevskiaceae</taxon>
        <taxon>Stenotrophobium</taxon>
    </lineage>
</organism>
<accession>A0A2T5MDF7</accession>
<evidence type="ECO:0000259" key="8">
    <source>
        <dbReference type="Pfam" id="PF00700"/>
    </source>
</evidence>
<dbReference type="GO" id="GO:0005576">
    <property type="term" value="C:extracellular region"/>
    <property type="evidence" value="ECO:0007669"/>
    <property type="project" value="UniProtKB-SubCell"/>
</dbReference>
<evidence type="ECO:0000256" key="4">
    <source>
        <dbReference type="ARBA" id="ARBA00022525"/>
    </source>
</evidence>
<evidence type="ECO:0000256" key="3">
    <source>
        <dbReference type="ARBA" id="ARBA00005709"/>
    </source>
</evidence>
<dbReference type="SUPFAM" id="SSF64518">
    <property type="entry name" value="Phase 1 flagellin"/>
    <property type="match status" value="1"/>
</dbReference>
<dbReference type="GO" id="GO:0009424">
    <property type="term" value="C:bacterial-type flagellum hook"/>
    <property type="evidence" value="ECO:0007669"/>
    <property type="project" value="InterPro"/>
</dbReference>
<dbReference type="GO" id="GO:0071973">
    <property type="term" value="P:bacterial-type flagellum-dependent cell motility"/>
    <property type="evidence" value="ECO:0007669"/>
    <property type="project" value="InterPro"/>
</dbReference>
<evidence type="ECO:0000256" key="5">
    <source>
        <dbReference type="ARBA" id="ARBA00023143"/>
    </source>
</evidence>
<dbReference type="Pfam" id="PF21158">
    <property type="entry name" value="flgK_1st_1"/>
    <property type="match status" value="1"/>
</dbReference>
<feature type="domain" description="Flagellin N-terminal" evidence="7">
    <location>
        <begin position="6"/>
        <end position="133"/>
    </location>
</feature>
<dbReference type="Gene3D" id="1.20.1330.10">
    <property type="entry name" value="f41 fragment of flagellin, N-terminal domain"/>
    <property type="match status" value="2"/>
</dbReference>
<dbReference type="InterPro" id="IPR046358">
    <property type="entry name" value="Flagellin_C"/>
</dbReference>
<feature type="domain" description="Flagellar hook-associated protein 1 D2-like" evidence="9">
    <location>
        <begin position="191"/>
        <end position="268"/>
    </location>
</feature>
<feature type="domain" description="Flagellin C-terminal" evidence="8">
    <location>
        <begin position="312"/>
        <end position="389"/>
    </location>
</feature>
<dbReference type="InterPro" id="IPR001029">
    <property type="entry name" value="Flagellin_N"/>
</dbReference>
<evidence type="ECO:0000256" key="1">
    <source>
        <dbReference type="ARBA" id="ARBA00004365"/>
    </source>
</evidence>
<dbReference type="Pfam" id="PF00669">
    <property type="entry name" value="Flagellin_N"/>
    <property type="match status" value="1"/>
</dbReference>
<sequence>MIEQSVRSMNAQQNNLAKIQSQISSQQRMQTAADDPAGWARGMSLDQVLAGITTYGSNINTAQQRLGLEENALADSGNILQSVSALAIQATNGSQSPQSLQAITAQLQQYYNQLLSDANAQDGEGHYLFAGSSSISAPFTQTGNSVTYNGDTSSRLLQIGPQRTIADGDNGASVYMNNSSGNGTFATAVSTTNTGVAQLTNSQVKDASLWDGGTYNVAFTGGNYSVTDSSNNVIASGAYTDGGTVSFRGVQLTFSGAAATGDSFTVSPSAPKDVFASLRDLISLTQNPPTSSAGRAQWQTQMQNLQSEISRSFDAVTNTRSDVGARMASLDDASNRLQDQSVAMKSLLSNVRDLDLAQASTELNLTTVSLQALQLAYTKVQSLSLFQYLR</sequence>
<evidence type="ECO:0000256" key="6">
    <source>
        <dbReference type="SAM" id="Coils"/>
    </source>
</evidence>